<accession>A0ABS8D9P9</accession>
<dbReference type="PANTHER" id="PTHR11748">
    <property type="entry name" value="D-LACTATE DEHYDROGENASE"/>
    <property type="match status" value="1"/>
</dbReference>
<proteinExistence type="inferred from homology"/>
<dbReference type="Pfam" id="PF01565">
    <property type="entry name" value="FAD_binding_4"/>
    <property type="match status" value="1"/>
</dbReference>
<dbReference type="InterPro" id="IPR016171">
    <property type="entry name" value="Vanillyl_alc_oxidase_C-sub2"/>
</dbReference>
<dbReference type="InterPro" id="IPR016166">
    <property type="entry name" value="FAD-bd_PCMH"/>
</dbReference>
<dbReference type="Gene3D" id="1.10.1060.10">
    <property type="entry name" value="Alpha-helical ferredoxin"/>
    <property type="match status" value="1"/>
</dbReference>
<evidence type="ECO:0000256" key="5">
    <source>
        <dbReference type="ARBA" id="ARBA00022827"/>
    </source>
</evidence>
<evidence type="ECO:0000256" key="6">
    <source>
        <dbReference type="ARBA" id="ARBA00022946"/>
    </source>
</evidence>
<evidence type="ECO:0000313" key="14">
    <source>
        <dbReference type="Proteomes" id="UP001165395"/>
    </source>
</evidence>
<evidence type="ECO:0000256" key="1">
    <source>
        <dbReference type="ARBA" id="ARBA00001974"/>
    </source>
</evidence>
<comment type="similarity">
    <text evidence="2">Belongs to the FAD-binding oxidoreductase/transferase type 4 family.</text>
</comment>
<evidence type="ECO:0000256" key="9">
    <source>
        <dbReference type="ARBA" id="ARBA00023014"/>
    </source>
</evidence>
<dbReference type="PANTHER" id="PTHR11748:SF111">
    <property type="entry name" value="D-LACTATE DEHYDROGENASE, MITOCHONDRIAL-RELATED"/>
    <property type="match status" value="1"/>
</dbReference>
<dbReference type="SUPFAM" id="SSF56176">
    <property type="entry name" value="FAD-binding/transporter-associated domain-like"/>
    <property type="match status" value="1"/>
</dbReference>
<dbReference type="Gene3D" id="3.30.43.10">
    <property type="entry name" value="Uridine Diphospho-n-acetylenolpyruvylglucosamine Reductase, domain 2"/>
    <property type="match status" value="1"/>
</dbReference>
<keyword evidence="9" id="KW-0411">Iron-sulfur</keyword>
<dbReference type="PROSITE" id="PS51387">
    <property type="entry name" value="FAD_PCMH"/>
    <property type="match status" value="1"/>
</dbReference>
<name>A0ABS8D9P9_9NEIS</name>
<protein>
    <recommendedName>
        <fullName evidence="10">D-lactate dehydrogenase (cytochrome)</fullName>
        <ecNumber evidence="10">1.1.2.4</ecNumber>
    </recommendedName>
</protein>
<dbReference type="SUPFAM" id="SSF55103">
    <property type="entry name" value="FAD-linked oxidases, C-terminal domain"/>
    <property type="match status" value="1"/>
</dbReference>
<dbReference type="InterPro" id="IPR017900">
    <property type="entry name" value="4Fe4S_Fe_S_CS"/>
</dbReference>
<dbReference type="Proteomes" id="UP001165395">
    <property type="component" value="Unassembled WGS sequence"/>
</dbReference>
<keyword evidence="7" id="KW-0560">Oxidoreductase</keyword>
<dbReference type="InterPro" id="IPR016164">
    <property type="entry name" value="FAD-linked_Oxase-like_C"/>
</dbReference>
<keyword evidence="4" id="KW-0479">Metal-binding</keyword>
<sequence>MDTKPRANETGTEDPTPITQRARETLIMTHQLPAAYQAFYEEICTKVPTNRLFTDPMSTLAYGTDASFYRLIPKIVIRVDNEAEVSAIMAAANQHKLPVTYRAAGTSLSGQAVSDSILVVMGDGFDQGEVLNHGAQLKVKPGMIGAQANKLLAPFGKKIGPDPASIGAAKIGGIVANNSSGMCCGTHHNTYHTLQHLRVMLADGTILDTSDTSSVANFRVSHKNLLNGLMQLSGRIQADEALKEKVRHKYRLKNTTGYGINALLDYTDPIDMLSHLMVGSEGTLGFISEVTFNTVADHPHKASCLVLFDELDNCCRAVTALRESAPVEAVELIDSRSIRAVQNKKGLPDFMYQTISDQVACLLIETHGADAETLNKQIAHIGKVLEDFHPSAYSGFSTDPAVCETYWIVRKGLFPAVGATRALGTTVIIEDVAFPVDHLAEGVRGLTALFDEHGYPDALLFGHALEGNLHFVFAPDLESPSEVARYDGFMKAIAELVADRFGGSLKAEHGTGRNVAPFVKQEWGDAAYAIMCEIKHLFDPENLLNPDVIISGNASVHLENIKRLPAADPIVDKCIECGFCEAACPSNGLSLTPRQRIVMWRRMEDLRRSGKAADELAYYRQHYPYAGVDSCAATGMCATRCPVGINTGELMKKLKGDSKKTGRARFAARNMQWMTRGTRIAIRLSHVLGADSMNEATKALHKTFKGIPILPASMPKAARQIQAPALRGKSPVVYFVSCVNRTVAEGTTGQQSLAEHTISLLQKAGFDPVFPPQMDKLCCGQPFISANAKEAADESTTSLNGALLAASKNGELPVYLDNSPCAYRIMQAQQEGKLDSRLKLFDAATFLRQQVLPNVKVSKQIGELAVHVPCSASRMGTGSHLVALASACAQKINVPDIACCGFAGNKGFELPELNANGLRKLKKQLPDSCQHGVSMSRTCQIGLTEHSGIEYASIEALLDACTTTGN</sequence>
<dbReference type="SUPFAM" id="SSF46548">
    <property type="entry name" value="alpha-helical ferredoxin"/>
    <property type="match status" value="1"/>
</dbReference>
<evidence type="ECO:0000256" key="8">
    <source>
        <dbReference type="ARBA" id="ARBA00023004"/>
    </source>
</evidence>
<evidence type="ECO:0000259" key="12">
    <source>
        <dbReference type="PROSITE" id="PS51387"/>
    </source>
</evidence>
<feature type="domain" description="4Fe-4S ferredoxin-type" evidence="11">
    <location>
        <begin position="563"/>
        <end position="594"/>
    </location>
</feature>
<comment type="cofactor">
    <cofactor evidence="1">
        <name>FAD</name>
        <dbReference type="ChEBI" id="CHEBI:57692"/>
    </cofactor>
</comment>
<evidence type="ECO:0000313" key="13">
    <source>
        <dbReference type="EMBL" id="MCB6184872.1"/>
    </source>
</evidence>
<keyword evidence="5" id="KW-0274">FAD</keyword>
<dbReference type="InterPro" id="IPR016169">
    <property type="entry name" value="FAD-bd_PCMH_sub2"/>
</dbReference>
<comment type="caution">
    <text evidence="13">The sequence shown here is derived from an EMBL/GenBank/DDBJ whole genome shotgun (WGS) entry which is preliminary data.</text>
</comment>
<dbReference type="RefSeq" id="WP_227181692.1">
    <property type="nucleotide sequence ID" value="NZ_JAJBZT010000010.1"/>
</dbReference>
<evidence type="ECO:0000256" key="2">
    <source>
        <dbReference type="ARBA" id="ARBA00008000"/>
    </source>
</evidence>
<evidence type="ECO:0000256" key="7">
    <source>
        <dbReference type="ARBA" id="ARBA00023002"/>
    </source>
</evidence>
<dbReference type="EC" id="1.1.2.4" evidence="10"/>
<keyword evidence="3" id="KW-0285">Flavoprotein</keyword>
<dbReference type="InterPro" id="IPR006094">
    <property type="entry name" value="Oxid_FAD_bind_N"/>
</dbReference>
<feature type="domain" description="FAD-binding PCMH-type" evidence="12">
    <location>
        <begin position="69"/>
        <end position="297"/>
    </location>
</feature>
<reference evidence="13" key="1">
    <citation type="submission" date="2021-10" db="EMBL/GenBank/DDBJ databases">
        <title>The complete genome sequence of Leeia sp. TBRC 13508.</title>
        <authorList>
            <person name="Charoenyingcharoen P."/>
            <person name="Yukphan P."/>
        </authorList>
    </citation>
    <scope>NUCLEOTIDE SEQUENCE</scope>
    <source>
        <strain evidence="13">TBRC 13508</strain>
    </source>
</reference>
<dbReference type="Gene3D" id="3.30.70.2740">
    <property type="match status" value="1"/>
</dbReference>
<dbReference type="InterPro" id="IPR017896">
    <property type="entry name" value="4Fe4S_Fe-S-bd"/>
</dbReference>
<dbReference type="Pfam" id="PF02754">
    <property type="entry name" value="CCG"/>
    <property type="match status" value="1"/>
</dbReference>
<keyword evidence="6" id="KW-0809">Transit peptide</keyword>
<keyword evidence="14" id="KW-1185">Reference proteome</keyword>
<evidence type="ECO:0000256" key="3">
    <source>
        <dbReference type="ARBA" id="ARBA00022630"/>
    </source>
</evidence>
<organism evidence="13 14">
    <name type="scientific">Leeia speluncae</name>
    <dbReference type="NCBI Taxonomy" id="2884804"/>
    <lineage>
        <taxon>Bacteria</taxon>
        <taxon>Pseudomonadati</taxon>
        <taxon>Pseudomonadota</taxon>
        <taxon>Betaproteobacteria</taxon>
        <taxon>Neisseriales</taxon>
        <taxon>Leeiaceae</taxon>
        <taxon>Leeia</taxon>
    </lineage>
</organism>
<dbReference type="InterPro" id="IPR004113">
    <property type="entry name" value="FAD-bd_oxidored_4_C"/>
</dbReference>
<dbReference type="PROSITE" id="PS00198">
    <property type="entry name" value="4FE4S_FER_1"/>
    <property type="match status" value="1"/>
</dbReference>
<keyword evidence="8" id="KW-0408">Iron</keyword>
<dbReference type="Gene3D" id="1.10.45.10">
    <property type="entry name" value="Vanillyl-alcohol Oxidase, Chain A, domain 4"/>
    <property type="match status" value="1"/>
</dbReference>
<evidence type="ECO:0000259" key="11">
    <source>
        <dbReference type="PROSITE" id="PS51379"/>
    </source>
</evidence>
<dbReference type="PROSITE" id="PS51379">
    <property type="entry name" value="4FE4S_FER_2"/>
    <property type="match status" value="1"/>
</dbReference>
<dbReference type="Gene3D" id="3.30.465.10">
    <property type="match status" value="1"/>
</dbReference>
<dbReference type="Pfam" id="PF13183">
    <property type="entry name" value="Fer4_8"/>
    <property type="match status" value="1"/>
</dbReference>
<evidence type="ECO:0000256" key="4">
    <source>
        <dbReference type="ARBA" id="ARBA00022723"/>
    </source>
</evidence>
<dbReference type="InterPro" id="IPR036318">
    <property type="entry name" value="FAD-bd_PCMH-like_sf"/>
</dbReference>
<gene>
    <name evidence="13" type="ORF">LIN78_15090</name>
</gene>
<dbReference type="EMBL" id="JAJBZT010000010">
    <property type="protein sequence ID" value="MCB6184872.1"/>
    <property type="molecule type" value="Genomic_DNA"/>
</dbReference>
<dbReference type="InterPro" id="IPR004017">
    <property type="entry name" value="Cys_rich_dom"/>
</dbReference>
<dbReference type="Pfam" id="PF02913">
    <property type="entry name" value="FAD-oxidase_C"/>
    <property type="match status" value="1"/>
</dbReference>
<dbReference type="InterPro" id="IPR009051">
    <property type="entry name" value="Helical_ferredxn"/>
</dbReference>
<evidence type="ECO:0000256" key="10">
    <source>
        <dbReference type="ARBA" id="ARBA00038897"/>
    </source>
</evidence>
<dbReference type="InterPro" id="IPR016167">
    <property type="entry name" value="FAD-bd_PCMH_sub1"/>
</dbReference>